<keyword evidence="7" id="KW-0732">Signal</keyword>
<dbReference type="PANTHER" id="PTHR37823:SF4">
    <property type="entry name" value="MENAQUINOL-CYTOCHROME C REDUCTASE CYTOCHROME B_C SUBUNIT"/>
    <property type="match status" value="1"/>
</dbReference>
<accession>A0ABT9ZHN1</accession>
<dbReference type="Proteomes" id="UP001234495">
    <property type="component" value="Unassembled WGS sequence"/>
</dbReference>
<keyword evidence="4" id="KW-0249">Electron transport</keyword>
<feature type="chain" id="PRO_5046588567" evidence="7">
    <location>
        <begin position="18"/>
        <end position="104"/>
    </location>
</feature>
<dbReference type="SUPFAM" id="SSF46626">
    <property type="entry name" value="Cytochrome c"/>
    <property type="match status" value="1"/>
</dbReference>
<dbReference type="Gene3D" id="1.10.760.10">
    <property type="entry name" value="Cytochrome c-like domain"/>
    <property type="match status" value="1"/>
</dbReference>
<dbReference type="InterPro" id="IPR012218">
    <property type="entry name" value="Cyt_c_BACSU-c550-type"/>
</dbReference>
<sequence>MKKKLVMLLLGTSLLLAACGGGDEASDGNTTTAGGDAEKIIQQNCIGCHGDNLQGRSGKDLTGVGDRYSREEIIDILVNGKGSMPKMLGEADAEIVTDWLIENK</sequence>
<dbReference type="RefSeq" id="WP_307342513.1">
    <property type="nucleotide sequence ID" value="NZ_JAUSUD010000012.1"/>
</dbReference>
<comment type="caution">
    <text evidence="9">The sequence shown here is derived from an EMBL/GenBank/DDBJ whole genome shotgun (WGS) entry which is preliminary data.</text>
</comment>
<dbReference type="PROSITE" id="PS51257">
    <property type="entry name" value="PROKAR_LIPOPROTEIN"/>
    <property type="match status" value="1"/>
</dbReference>
<evidence type="ECO:0000313" key="9">
    <source>
        <dbReference type="EMBL" id="MDQ0231480.1"/>
    </source>
</evidence>
<evidence type="ECO:0000256" key="1">
    <source>
        <dbReference type="ARBA" id="ARBA00022448"/>
    </source>
</evidence>
<dbReference type="EMBL" id="JAUSUD010000012">
    <property type="protein sequence ID" value="MDQ0231480.1"/>
    <property type="molecule type" value="Genomic_DNA"/>
</dbReference>
<name>A0ABT9ZHN1_9BACI</name>
<dbReference type="Pfam" id="PF13442">
    <property type="entry name" value="Cytochrome_CBB3"/>
    <property type="match status" value="1"/>
</dbReference>
<dbReference type="InterPro" id="IPR051811">
    <property type="entry name" value="Cytochrome_c550/c551-like"/>
</dbReference>
<evidence type="ECO:0000256" key="4">
    <source>
        <dbReference type="ARBA" id="ARBA00022982"/>
    </source>
</evidence>
<gene>
    <name evidence="9" type="ORF">J2S19_002763</name>
</gene>
<dbReference type="InterPro" id="IPR009056">
    <property type="entry name" value="Cyt_c-like_dom"/>
</dbReference>
<keyword evidence="2 6" id="KW-0349">Heme</keyword>
<proteinExistence type="predicted"/>
<dbReference type="PANTHER" id="PTHR37823">
    <property type="entry name" value="CYTOCHROME C-553-LIKE"/>
    <property type="match status" value="1"/>
</dbReference>
<keyword evidence="1" id="KW-0813">Transport</keyword>
<evidence type="ECO:0000256" key="5">
    <source>
        <dbReference type="ARBA" id="ARBA00023004"/>
    </source>
</evidence>
<keyword evidence="10" id="KW-1185">Reference proteome</keyword>
<reference evidence="9 10" key="1">
    <citation type="submission" date="2023-07" db="EMBL/GenBank/DDBJ databases">
        <title>Genomic Encyclopedia of Type Strains, Phase IV (KMG-IV): sequencing the most valuable type-strain genomes for metagenomic binning, comparative biology and taxonomic classification.</title>
        <authorList>
            <person name="Goeker M."/>
        </authorList>
    </citation>
    <scope>NUCLEOTIDE SEQUENCE [LARGE SCALE GENOMIC DNA]</scope>
    <source>
        <strain evidence="9 10">DSM 29005</strain>
    </source>
</reference>
<organism evidence="9 10">
    <name type="scientific">Metabacillus malikii</name>
    <dbReference type="NCBI Taxonomy" id="1504265"/>
    <lineage>
        <taxon>Bacteria</taxon>
        <taxon>Bacillati</taxon>
        <taxon>Bacillota</taxon>
        <taxon>Bacilli</taxon>
        <taxon>Bacillales</taxon>
        <taxon>Bacillaceae</taxon>
        <taxon>Metabacillus</taxon>
    </lineage>
</organism>
<dbReference type="PIRSF" id="PIRSF000025">
    <property type="entry name" value="Cytc_Bsub_c550"/>
    <property type="match status" value="1"/>
</dbReference>
<dbReference type="InterPro" id="IPR036909">
    <property type="entry name" value="Cyt_c-like_dom_sf"/>
</dbReference>
<keyword evidence="3 6" id="KW-0479">Metal-binding</keyword>
<evidence type="ECO:0000256" key="7">
    <source>
        <dbReference type="SAM" id="SignalP"/>
    </source>
</evidence>
<keyword evidence="5 6" id="KW-0408">Iron</keyword>
<dbReference type="PROSITE" id="PS51007">
    <property type="entry name" value="CYTC"/>
    <property type="match status" value="1"/>
</dbReference>
<evidence type="ECO:0000256" key="6">
    <source>
        <dbReference type="PROSITE-ProRule" id="PRU00433"/>
    </source>
</evidence>
<feature type="signal peptide" evidence="7">
    <location>
        <begin position="1"/>
        <end position="17"/>
    </location>
</feature>
<evidence type="ECO:0000256" key="3">
    <source>
        <dbReference type="ARBA" id="ARBA00022723"/>
    </source>
</evidence>
<feature type="domain" description="Cytochrome c" evidence="8">
    <location>
        <begin position="23"/>
        <end position="104"/>
    </location>
</feature>
<evidence type="ECO:0000313" key="10">
    <source>
        <dbReference type="Proteomes" id="UP001234495"/>
    </source>
</evidence>
<evidence type="ECO:0000256" key="2">
    <source>
        <dbReference type="ARBA" id="ARBA00022617"/>
    </source>
</evidence>
<protein>
    <submittedName>
        <fullName evidence="9">Cytochrome c551</fullName>
    </submittedName>
</protein>
<evidence type="ECO:0000259" key="8">
    <source>
        <dbReference type="PROSITE" id="PS51007"/>
    </source>
</evidence>